<feature type="transmembrane region" description="Helical" evidence="1">
    <location>
        <begin position="7"/>
        <end position="37"/>
    </location>
</feature>
<proteinExistence type="predicted"/>
<name>A0ABU8HGZ3_9BACI</name>
<comment type="caution">
    <text evidence="2">The sequence shown here is derived from an EMBL/GenBank/DDBJ whole genome shotgun (WGS) entry which is preliminary data.</text>
</comment>
<feature type="transmembrane region" description="Helical" evidence="1">
    <location>
        <begin position="52"/>
        <end position="82"/>
    </location>
</feature>
<gene>
    <name evidence="2" type="ORF">WAK64_16465</name>
</gene>
<keyword evidence="2" id="KW-0282">Flagellum</keyword>
<keyword evidence="1" id="KW-1133">Transmembrane helix</keyword>
<keyword evidence="3" id="KW-1185">Reference proteome</keyword>
<reference evidence="2 3" key="1">
    <citation type="journal article" date="2018" name="J. Microbiol.">
        <title>Bacillus spongiae sp. nov., isolated from sponge of Jeju Island.</title>
        <authorList>
            <person name="Lee G.E."/>
            <person name="Im W.T."/>
            <person name="Park J.S."/>
        </authorList>
    </citation>
    <scope>NUCLEOTIDE SEQUENCE [LARGE SCALE GENOMIC DNA]</scope>
    <source>
        <strain evidence="2 3">135PIL107-10</strain>
    </source>
</reference>
<evidence type="ECO:0000313" key="2">
    <source>
        <dbReference type="EMBL" id="MEI5908643.1"/>
    </source>
</evidence>
<sequence length="115" mass="12513">MVKKLGLIVLGVTAGIVLIANMGPIIALAISLVIVYFSYREFMKSASTGGKVLWAFIGFIALIASATNAPAIIGLVAAYLLWIVYKNWNTQKDGEPEDFGDDPFTGFEKEWAKLK</sequence>
<evidence type="ECO:0000256" key="1">
    <source>
        <dbReference type="SAM" id="Phobius"/>
    </source>
</evidence>
<accession>A0ABU8HGZ3</accession>
<keyword evidence="1" id="KW-0472">Membrane</keyword>
<organism evidence="2 3">
    <name type="scientific">Bacillus spongiae</name>
    <dbReference type="NCBI Taxonomy" id="2683610"/>
    <lineage>
        <taxon>Bacteria</taxon>
        <taxon>Bacillati</taxon>
        <taxon>Bacillota</taxon>
        <taxon>Bacilli</taxon>
        <taxon>Bacillales</taxon>
        <taxon>Bacillaceae</taxon>
        <taxon>Bacillus</taxon>
    </lineage>
</organism>
<keyword evidence="2" id="KW-0966">Cell projection</keyword>
<dbReference type="EMBL" id="JBBAXC010000014">
    <property type="protein sequence ID" value="MEI5908643.1"/>
    <property type="molecule type" value="Genomic_DNA"/>
</dbReference>
<keyword evidence="1" id="KW-0812">Transmembrane</keyword>
<keyword evidence="2" id="KW-0969">Cilium</keyword>
<dbReference type="RefSeq" id="WP_336588088.1">
    <property type="nucleotide sequence ID" value="NZ_JBBAXC010000014.1"/>
</dbReference>
<evidence type="ECO:0000313" key="3">
    <source>
        <dbReference type="Proteomes" id="UP001312865"/>
    </source>
</evidence>
<dbReference type="Proteomes" id="UP001312865">
    <property type="component" value="Unassembled WGS sequence"/>
</dbReference>
<protein>
    <submittedName>
        <fullName evidence="2">Flagellar basal body rod protein</fullName>
    </submittedName>
</protein>